<sequence>MGGVAQHQKHMLQSQEMVIWKCKPPKSPASARRKHGARANGAVVARRRRGSPNGCGGAAVAARVLGRVPPHDPGGAEGAHGGRAAAKERADGRIPAVVLGVSGNGGGAASAAAAAAVMNVTTEAKQIRELLKENSAFFCSTPIRLQVRAGARSAVVLQSGTVLPMKVRRDRESGKIMNLVMAWAEKGMNLKVNVPVVFEGEDVCPGLKKGGYLHKLRTRVKYLCPAENIPQKFEVDLTNRDIGDKIYMHEINVDPSLKLLSKDETTPICEILATKPVEAQPEQIKEAAEAVGVTEA</sequence>
<evidence type="ECO:0000313" key="3">
    <source>
        <dbReference type="EMBL" id="CAD1841366.1"/>
    </source>
</evidence>
<feature type="domain" description="Large ribosomal subunit protein bL25 beta" evidence="2">
    <location>
        <begin position="190"/>
        <end position="274"/>
    </location>
</feature>
<dbReference type="PANTHER" id="PTHR33284">
    <property type="entry name" value="RIBOSOMAL PROTEIN L25/GLN-TRNA SYNTHETASE, ANTI-CODON-BINDING DOMAIN-CONTAINING PROTEIN"/>
    <property type="match status" value="1"/>
</dbReference>
<dbReference type="SUPFAM" id="SSF50715">
    <property type="entry name" value="Ribosomal protein L25-like"/>
    <property type="match status" value="1"/>
</dbReference>
<organism evidence="3">
    <name type="scientific">Ananas comosus var. bracteatus</name>
    <name type="common">red pineapple</name>
    <dbReference type="NCBI Taxonomy" id="296719"/>
    <lineage>
        <taxon>Eukaryota</taxon>
        <taxon>Viridiplantae</taxon>
        <taxon>Streptophyta</taxon>
        <taxon>Embryophyta</taxon>
        <taxon>Tracheophyta</taxon>
        <taxon>Spermatophyta</taxon>
        <taxon>Magnoliopsida</taxon>
        <taxon>Liliopsida</taxon>
        <taxon>Poales</taxon>
        <taxon>Bromeliaceae</taxon>
        <taxon>Bromelioideae</taxon>
        <taxon>Ananas</taxon>
    </lineage>
</organism>
<gene>
    <name evidence="3" type="ORF">CB5_LOCUS24577</name>
</gene>
<dbReference type="InterPro" id="IPR037121">
    <property type="entry name" value="Ribosomal_bL25_C"/>
</dbReference>
<dbReference type="GO" id="GO:0008097">
    <property type="term" value="F:5S rRNA binding"/>
    <property type="evidence" value="ECO:0007669"/>
    <property type="project" value="TreeGrafter"/>
</dbReference>
<accession>A0A6V7QEW6</accession>
<dbReference type="Pfam" id="PF14693">
    <property type="entry name" value="Ribosomal_TL5_C"/>
    <property type="match status" value="1"/>
</dbReference>
<dbReference type="GO" id="GO:0022625">
    <property type="term" value="C:cytosolic large ribosomal subunit"/>
    <property type="evidence" value="ECO:0007669"/>
    <property type="project" value="TreeGrafter"/>
</dbReference>
<evidence type="ECO:0000259" key="2">
    <source>
        <dbReference type="Pfam" id="PF14693"/>
    </source>
</evidence>
<dbReference type="GO" id="GO:0003735">
    <property type="term" value="F:structural constituent of ribosome"/>
    <property type="evidence" value="ECO:0007669"/>
    <property type="project" value="InterPro"/>
</dbReference>
<name>A0A6V7QEW6_ANACO</name>
<dbReference type="GO" id="GO:0006412">
    <property type="term" value="P:translation"/>
    <property type="evidence" value="ECO:0007669"/>
    <property type="project" value="InterPro"/>
</dbReference>
<reference evidence="3" key="1">
    <citation type="submission" date="2020-07" db="EMBL/GenBank/DDBJ databases">
        <authorList>
            <person name="Lin J."/>
        </authorList>
    </citation>
    <scope>NUCLEOTIDE SEQUENCE</scope>
</reference>
<protein>
    <recommendedName>
        <fullName evidence="2">Large ribosomal subunit protein bL25 beta domain-containing protein</fullName>
    </recommendedName>
</protein>
<feature type="region of interest" description="Disordered" evidence="1">
    <location>
        <begin position="68"/>
        <end position="87"/>
    </location>
</feature>
<dbReference type="InterPro" id="IPR011035">
    <property type="entry name" value="Ribosomal_bL25/Gln-tRNA_synth"/>
</dbReference>
<dbReference type="InterPro" id="IPR020930">
    <property type="entry name" value="Ribosomal_uL5_bac-type"/>
</dbReference>
<proteinExistence type="predicted"/>
<dbReference type="FunFam" id="2.170.120.20:FF:000006">
    <property type="entry name" value="Ribosomal protein L25/Gln-tRNA synthetase, anti-codon-binding domain-containing protein"/>
    <property type="match status" value="1"/>
</dbReference>
<dbReference type="AlphaFoldDB" id="A0A6V7QEW6"/>
<dbReference type="InterPro" id="IPR020057">
    <property type="entry name" value="Ribosomal_bL25_b-dom"/>
</dbReference>
<dbReference type="EMBL" id="LR862135">
    <property type="protein sequence ID" value="CAD1841366.1"/>
    <property type="molecule type" value="Genomic_DNA"/>
</dbReference>
<dbReference type="Gene3D" id="2.170.120.20">
    <property type="entry name" value="Ribosomal protein L25, beta domain"/>
    <property type="match status" value="1"/>
</dbReference>
<evidence type="ECO:0000256" key="1">
    <source>
        <dbReference type="SAM" id="MobiDB-lite"/>
    </source>
</evidence>
<dbReference type="PANTHER" id="PTHR33284:SF2">
    <property type="entry name" value="RIBOSOMAL PROTEIN L25_GLN-TRNA SYNTHETASE, ANTI-CODON-BINDING DOMAIN-CONTAINING PROTEIN"/>
    <property type="match status" value="1"/>
</dbReference>